<reference evidence="3 4" key="1">
    <citation type="submission" date="2019-10" db="EMBL/GenBank/DDBJ databases">
        <authorList>
            <person name="Palmer J.M."/>
        </authorList>
    </citation>
    <scope>NUCLEOTIDE SEQUENCE [LARGE SCALE GENOMIC DNA]</scope>
    <source>
        <strain evidence="3 4">TWF718</strain>
    </source>
</reference>
<dbReference type="AlphaFoldDB" id="A0AAN8MWC5"/>
<organism evidence="3 4">
    <name type="scientific">Orbilia javanica</name>
    <dbReference type="NCBI Taxonomy" id="47235"/>
    <lineage>
        <taxon>Eukaryota</taxon>
        <taxon>Fungi</taxon>
        <taxon>Dikarya</taxon>
        <taxon>Ascomycota</taxon>
        <taxon>Pezizomycotina</taxon>
        <taxon>Orbiliomycetes</taxon>
        <taxon>Orbiliales</taxon>
        <taxon>Orbiliaceae</taxon>
        <taxon>Orbilia</taxon>
    </lineage>
</organism>
<accession>A0AAN8MWC5</accession>
<feature type="compositionally biased region" description="Acidic residues" evidence="1">
    <location>
        <begin position="379"/>
        <end position="399"/>
    </location>
</feature>
<dbReference type="Pfam" id="PF11327">
    <property type="entry name" value="Egh16-like"/>
    <property type="match status" value="1"/>
</dbReference>
<gene>
    <name evidence="3" type="ORF">TWF718_009642</name>
</gene>
<keyword evidence="4" id="KW-1185">Reference proteome</keyword>
<feature type="signal peptide" evidence="2">
    <location>
        <begin position="1"/>
        <end position="23"/>
    </location>
</feature>
<dbReference type="InterPro" id="IPR021476">
    <property type="entry name" value="Egh16-like"/>
</dbReference>
<sequence length="453" mass="49720">MWFSSPFTLVVISLLGISELVSAHCVIVKAIGSENETIAGHGMGYNENGNRKSTHFDPGQLDVPVFNKKVVHHGWHHGYLGTGCGNSANSVVGWVQKHNHASWMHVANKRLGWPWPSQPTMPGGEINITGSIDHLAWLEWGQKPRKDNVNLIHGIPKVKAGGILKISVWQVNADGGGPFSCVIDYQGNAKQWEKNPNKVGHNLDLPRHNGNCLGNAHSVRPAHHPAPCEFTLTLPDNLDCKGVYGAKGDTKNICIVRCQNHAKNGPFGGCVAIQQVRPVVVEKPLVEEAPASLVVVPPQAVTVTENNVITIIKGGHTKVSTITKNGVITVTQVIKSRPPKGKVSIKTVYIKTKILPTNKPSEITKPVEPSDRPNPDQTPTEEELEAGLGGEEYDQEDIDEMKNTPITEEEKEKIQEQVEVEKEEQEKKEEGNGGTSTEDDDAAYFRKFRFHRD</sequence>
<dbReference type="PANTHER" id="PTHR34618:SF4">
    <property type="entry name" value="CAS1"/>
    <property type="match status" value="1"/>
</dbReference>
<evidence type="ECO:0000313" key="3">
    <source>
        <dbReference type="EMBL" id="KAK6336854.1"/>
    </source>
</evidence>
<name>A0AAN8MWC5_9PEZI</name>
<feature type="region of interest" description="Disordered" evidence="1">
    <location>
        <begin position="359"/>
        <end position="453"/>
    </location>
</feature>
<proteinExistence type="predicted"/>
<evidence type="ECO:0000256" key="1">
    <source>
        <dbReference type="SAM" id="MobiDB-lite"/>
    </source>
</evidence>
<comment type="caution">
    <text evidence="3">The sequence shown here is derived from an EMBL/GenBank/DDBJ whole genome shotgun (WGS) entry which is preliminary data.</text>
</comment>
<dbReference type="PANTHER" id="PTHR34618">
    <property type="entry name" value="SURFACE PROTEIN MAS1, PUTATIVE-RELATED"/>
    <property type="match status" value="1"/>
</dbReference>
<feature type="chain" id="PRO_5043048986" evidence="2">
    <location>
        <begin position="24"/>
        <end position="453"/>
    </location>
</feature>
<keyword evidence="2" id="KW-0732">Signal</keyword>
<dbReference type="Proteomes" id="UP001313282">
    <property type="component" value="Unassembled WGS sequence"/>
</dbReference>
<evidence type="ECO:0000313" key="4">
    <source>
        <dbReference type="Proteomes" id="UP001313282"/>
    </source>
</evidence>
<protein>
    <submittedName>
        <fullName evidence="3">Uncharacterized protein</fullName>
    </submittedName>
</protein>
<evidence type="ECO:0000256" key="2">
    <source>
        <dbReference type="SAM" id="SignalP"/>
    </source>
</evidence>
<dbReference type="EMBL" id="JAVHNR010000007">
    <property type="protein sequence ID" value="KAK6336854.1"/>
    <property type="molecule type" value="Genomic_DNA"/>
</dbReference>
<feature type="compositionally biased region" description="Basic and acidic residues" evidence="1">
    <location>
        <begin position="408"/>
        <end position="431"/>
    </location>
</feature>